<evidence type="ECO:0000313" key="2">
    <source>
        <dbReference type="EMBL" id="PLB49232.1"/>
    </source>
</evidence>
<protein>
    <submittedName>
        <fullName evidence="2">Uncharacterized protein</fullName>
    </submittedName>
</protein>
<dbReference type="RefSeq" id="XP_024704534.1">
    <property type="nucleotide sequence ID" value="XM_024842648.1"/>
</dbReference>
<feature type="compositionally biased region" description="Polar residues" evidence="1">
    <location>
        <begin position="70"/>
        <end position="86"/>
    </location>
</feature>
<gene>
    <name evidence="2" type="ORF">P170DRAFT_178117</name>
</gene>
<evidence type="ECO:0000256" key="1">
    <source>
        <dbReference type="SAM" id="MobiDB-lite"/>
    </source>
</evidence>
<accession>A0A2I2G8L8</accession>
<feature type="compositionally biased region" description="Basic and acidic residues" evidence="1">
    <location>
        <begin position="56"/>
        <end position="69"/>
    </location>
</feature>
<feature type="compositionally biased region" description="Basic residues" evidence="1">
    <location>
        <begin position="163"/>
        <end position="175"/>
    </location>
</feature>
<keyword evidence="3" id="KW-1185">Reference proteome</keyword>
<evidence type="ECO:0000313" key="3">
    <source>
        <dbReference type="Proteomes" id="UP000234275"/>
    </source>
</evidence>
<feature type="region of interest" description="Disordered" evidence="1">
    <location>
        <begin position="151"/>
        <end position="186"/>
    </location>
</feature>
<name>A0A2I2G8L8_9EURO</name>
<reference evidence="2 3" key="1">
    <citation type="submission" date="2016-12" db="EMBL/GenBank/DDBJ databases">
        <title>The genomes of Aspergillus section Nigri reveals drivers in fungal speciation.</title>
        <authorList>
            <consortium name="DOE Joint Genome Institute"/>
            <person name="Vesth T.C."/>
            <person name="Nybo J."/>
            <person name="Theobald S."/>
            <person name="Brandl J."/>
            <person name="Frisvad J.C."/>
            <person name="Nielsen K.F."/>
            <person name="Lyhne E.K."/>
            <person name="Kogle M.E."/>
            <person name="Kuo A."/>
            <person name="Riley R."/>
            <person name="Clum A."/>
            <person name="Nolan M."/>
            <person name="Lipzen A."/>
            <person name="Salamov A."/>
            <person name="Henrissat B."/>
            <person name="Wiebenga A."/>
            <person name="De Vries R.P."/>
            <person name="Grigoriev I.V."/>
            <person name="Mortensen U.H."/>
            <person name="Andersen M.R."/>
            <person name="Baker S.E."/>
        </authorList>
    </citation>
    <scope>NUCLEOTIDE SEQUENCE [LARGE SCALE GENOMIC DNA]</scope>
    <source>
        <strain evidence="2 3">IBT 23096</strain>
    </source>
</reference>
<dbReference type="GeneID" id="36550346"/>
<dbReference type="EMBL" id="MSFO01000004">
    <property type="protein sequence ID" value="PLB49232.1"/>
    <property type="molecule type" value="Genomic_DNA"/>
</dbReference>
<feature type="compositionally biased region" description="Basic and acidic residues" evidence="1">
    <location>
        <begin position="151"/>
        <end position="162"/>
    </location>
</feature>
<comment type="caution">
    <text evidence="2">The sequence shown here is derived from an EMBL/GenBank/DDBJ whole genome shotgun (WGS) entry which is preliminary data.</text>
</comment>
<dbReference type="VEuPathDB" id="FungiDB:P170DRAFT_178117"/>
<organism evidence="2 3">
    <name type="scientific">Aspergillus steynii IBT 23096</name>
    <dbReference type="NCBI Taxonomy" id="1392250"/>
    <lineage>
        <taxon>Eukaryota</taxon>
        <taxon>Fungi</taxon>
        <taxon>Dikarya</taxon>
        <taxon>Ascomycota</taxon>
        <taxon>Pezizomycotina</taxon>
        <taxon>Eurotiomycetes</taxon>
        <taxon>Eurotiomycetidae</taxon>
        <taxon>Eurotiales</taxon>
        <taxon>Aspergillaceae</taxon>
        <taxon>Aspergillus</taxon>
        <taxon>Aspergillus subgen. Circumdati</taxon>
    </lineage>
</organism>
<dbReference type="AlphaFoldDB" id="A0A2I2G8L8"/>
<dbReference type="Proteomes" id="UP000234275">
    <property type="component" value="Unassembled WGS sequence"/>
</dbReference>
<sequence>MTCHLLARVLKLQDEPSQFKPQLNQTGTASLFIFRRNQATKSKPLSGPRPWNRTRNRVDTRRDTNECRRMSQNLVKLQDESSTQNESSRKDAAPSVNSVQRSFYASKKEKVKGKHVMHGGQLWTFEVVMSKMTIRICRVELPCSPSLRVRERERDWEREKGKRNTTCKRNPHTQRARPLQSRERKT</sequence>
<feature type="region of interest" description="Disordered" evidence="1">
    <location>
        <begin position="39"/>
        <end position="99"/>
    </location>
</feature>
<proteinExistence type="predicted"/>